<organism evidence="5 6">
    <name type="scientific">Anaerococcus groningensis</name>
    <dbReference type="NCBI Taxonomy" id="3115616"/>
    <lineage>
        <taxon>Bacteria</taxon>
        <taxon>Bacillati</taxon>
        <taxon>Bacillota</taxon>
        <taxon>Tissierellia</taxon>
        <taxon>Tissierellales</taxon>
        <taxon>Peptoniphilaceae</taxon>
        <taxon>Anaerococcus</taxon>
    </lineage>
</organism>
<evidence type="ECO:0000256" key="3">
    <source>
        <dbReference type="ARBA" id="ARBA00022801"/>
    </source>
</evidence>
<keyword evidence="6" id="KW-1185">Reference proteome</keyword>
<dbReference type="PANTHER" id="PTHR43176">
    <property type="entry name" value="3-HYDROXYISOBUTYRYL-COA HYDROLASE-RELATED"/>
    <property type="match status" value="1"/>
</dbReference>
<evidence type="ECO:0000313" key="6">
    <source>
        <dbReference type="Proteomes" id="UP001637993"/>
    </source>
</evidence>
<sequence>MIEEKVINQVGIIYLNRPNRLNAINLAMVNQLYNILKKWENDNNIKVILFDSLVERGFSAGGDLKEIYTDYLINDNCKDKSYLFKKEYDLDEYINSYKKPIITHWQGIVMGGGVGLTINSDFIICDENINWAMPETSLGFVPDVGVGKYISKLPQALGEYIGLCGVSLSSSDLVKYKLADIATRSKDYHTLLEKLFELSNSYSGDDLINKIKREAKNFEMKQNNSTIQKNLSKINKYFSYDSMEEIVNSLKENLDDDFALMCYQNLSKKDPFMLTIQFEKYFVGKDLTYKKTLDLDFKIVQYAIRTKAIHEGIRAKIIDKDNNPKWPHSSFNEVSINKVKDLLLS</sequence>
<accession>A0ABW9MY80</accession>
<evidence type="ECO:0000256" key="2">
    <source>
        <dbReference type="ARBA" id="ARBA00011915"/>
    </source>
</evidence>
<dbReference type="PANTHER" id="PTHR43176:SF3">
    <property type="entry name" value="3-HYDROXYISOBUTYRYL-COA HYDROLASE, MITOCHONDRIAL"/>
    <property type="match status" value="1"/>
</dbReference>
<dbReference type="GO" id="GO:0016787">
    <property type="term" value="F:hydrolase activity"/>
    <property type="evidence" value="ECO:0007669"/>
    <property type="project" value="UniProtKB-KW"/>
</dbReference>
<dbReference type="EC" id="3.1.2.4" evidence="2"/>
<gene>
    <name evidence="5" type="ORF">AB9Q04_00150</name>
</gene>
<reference evidence="5 6" key="1">
    <citation type="journal article" date="2025" name="Anaerobe">
        <title>Description of Anaerococcus kampingiae sp. nov., Anaerococcus groningensis sp. nov., Anaerococcus martiniensis sp. nov., and Anaerococcus cruorum sp. nov., isolated from human clinical specimens.</title>
        <authorList>
            <person name="Boiten K.E."/>
            <person name="Meijer J."/>
            <person name="van Wezel E.M."/>
            <person name="Veloo A.C.M."/>
        </authorList>
    </citation>
    <scope>NUCLEOTIDE SEQUENCE [LARGE SCALE GENOMIC DNA]</scope>
    <source>
        <strain evidence="5 6">ENR1011</strain>
    </source>
</reference>
<comment type="caution">
    <text evidence="5">The sequence shown here is derived from an EMBL/GenBank/DDBJ whole genome shotgun (WGS) entry which is preliminary data.</text>
</comment>
<evidence type="ECO:0000313" key="5">
    <source>
        <dbReference type="EMBL" id="MFO3716759.1"/>
    </source>
</evidence>
<comment type="catalytic activity">
    <reaction evidence="1">
        <text>3-hydroxy-2-methylpropanoyl-CoA + H2O = 3-hydroxy-2-methylpropanoate + CoA + H(+)</text>
        <dbReference type="Rhea" id="RHEA:20888"/>
        <dbReference type="ChEBI" id="CHEBI:11805"/>
        <dbReference type="ChEBI" id="CHEBI:15377"/>
        <dbReference type="ChEBI" id="CHEBI:15378"/>
        <dbReference type="ChEBI" id="CHEBI:57287"/>
        <dbReference type="ChEBI" id="CHEBI:57340"/>
        <dbReference type="EC" id="3.1.2.4"/>
    </reaction>
</comment>
<dbReference type="CDD" id="cd06558">
    <property type="entry name" value="crotonase-like"/>
    <property type="match status" value="1"/>
</dbReference>
<protein>
    <recommendedName>
        <fullName evidence="2">3-hydroxyisobutyryl-CoA hydrolase</fullName>
        <ecNumber evidence="2">3.1.2.4</ecNumber>
    </recommendedName>
</protein>
<name>A0ABW9MY80_9FIRM</name>
<dbReference type="Proteomes" id="UP001637993">
    <property type="component" value="Unassembled WGS sequence"/>
</dbReference>
<feature type="domain" description="Enoyl-CoA hydratase/isomerase" evidence="4">
    <location>
        <begin position="10"/>
        <end position="342"/>
    </location>
</feature>
<dbReference type="InterPro" id="IPR029045">
    <property type="entry name" value="ClpP/crotonase-like_dom_sf"/>
</dbReference>
<dbReference type="SUPFAM" id="SSF52096">
    <property type="entry name" value="ClpP/crotonase"/>
    <property type="match status" value="1"/>
</dbReference>
<dbReference type="NCBIfam" id="NF004127">
    <property type="entry name" value="PRK05617.1"/>
    <property type="match status" value="1"/>
</dbReference>
<keyword evidence="3 5" id="KW-0378">Hydrolase</keyword>
<dbReference type="EMBL" id="JBGMEG010000001">
    <property type="protein sequence ID" value="MFO3716759.1"/>
    <property type="molecule type" value="Genomic_DNA"/>
</dbReference>
<proteinExistence type="predicted"/>
<dbReference type="Gene3D" id="3.90.226.10">
    <property type="entry name" value="2-enoyl-CoA Hydratase, Chain A, domain 1"/>
    <property type="match status" value="1"/>
</dbReference>
<dbReference type="Pfam" id="PF16113">
    <property type="entry name" value="ECH_2"/>
    <property type="match status" value="1"/>
</dbReference>
<dbReference type="InterPro" id="IPR045004">
    <property type="entry name" value="ECH_dom"/>
</dbReference>
<dbReference type="RefSeq" id="WP_410023385.1">
    <property type="nucleotide sequence ID" value="NZ_JBGMEG010000001.1"/>
</dbReference>
<evidence type="ECO:0000259" key="4">
    <source>
        <dbReference type="Pfam" id="PF16113"/>
    </source>
</evidence>
<evidence type="ECO:0000256" key="1">
    <source>
        <dbReference type="ARBA" id="ARBA00001709"/>
    </source>
</evidence>
<dbReference type="InterPro" id="IPR032259">
    <property type="entry name" value="HIBYL-CoA-H"/>
</dbReference>